<reference evidence="3" key="1">
    <citation type="submission" date="2016-10" db="EMBL/GenBank/DDBJ databases">
        <authorList>
            <person name="Varghese N."/>
            <person name="Submissions S."/>
        </authorList>
    </citation>
    <scope>NUCLEOTIDE SEQUENCE [LARGE SCALE GENOMIC DNA]</scope>
    <source>
        <strain evidence="3">CGMCC 1.10223</strain>
    </source>
</reference>
<evidence type="ECO:0000256" key="1">
    <source>
        <dbReference type="SAM" id="MobiDB-lite"/>
    </source>
</evidence>
<dbReference type="AlphaFoldDB" id="A0A1I2J235"/>
<gene>
    <name evidence="2" type="ORF">SAMN04487969_15114</name>
</gene>
<dbReference type="Proteomes" id="UP000183410">
    <property type="component" value="Unassembled WGS sequence"/>
</dbReference>
<evidence type="ECO:0000313" key="3">
    <source>
        <dbReference type="Proteomes" id="UP000183410"/>
    </source>
</evidence>
<proteinExistence type="predicted"/>
<organism evidence="2 3">
    <name type="scientific">Paenibacillus algorifonticola</name>
    <dbReference type="NCBI Taxonomy" id="684063"/>
    <lineage>
        <taxon>Bacteria</taxon>
        <taxon>Bacillati</taxon>
        <taxon>Bacillota</taxon>
        <taxon>Bacilli</taxon>
        <taxon>Bacillales</taxon>
        <taxon>Paenibacillaceae</taxon>
        <taxon>Paenibacillus</taxon>
    </lineage>
</organism>
<dbReference type="EMBL" id="FONN01000051">
    <property type="protein sequence ID" value="SFF48509.1"/>
    <property type="molecule type" value="Genomic_DNA"/>
</dbReference>
<feature type="region of interest" description="Disordered" evidence="1">
    <location>
        <begin position="45"/>
        <end position="68"/>
    </location>
</feature>
<sequence>MSSVTSDISRYYNVVVTEDKIEKLAEQLRNESSVEAAFIKTDAEPAVSLTEKEQPPSTTPDFAGRQGYLRPAPEGVDCPLAWAHLGGRGGGVNIIDIEGGAAFFHEDLLQNQDGLAGALQVI</sequence>
<keyword evidence="3" id="KW-1185">Reference proteome</keyword>
<accession>A0A1I2J235</accession>
<protein>
    <submittedName>
        <fullName evidence="2">Uncharacterized protein</fullName>
    </submittedName>
</protein>
<evidence type="ECO:0000313" key="2">
    <source>
        <dbReference type="EMBL" id="SFF48509.1"/>
    </source>
</evidence>
<dbReference type="RefSeq" id="WP_231594463.1">
    <property type="nucleotide sequence ID" value="NZ_FONN01000051.1"/>
</dbReference>
<name>A0A1I2J235_9BACL</name>